<keyword evidence="1" id="KW-0812">Transmembrane</keyword>
<keyword evidence="1" id="KW-1133">Transmembrane helix</keyword>
<keyword evidence="1" id="KW-0472">Membrane</keyword>
<evidence type="ECO:0000313" key="3">
    <source>
        <dbReference type="Proteomes" id="UP000248817"/>
    </source>
</evidence>
<evidence type="ECO:0000256" key="1">
    <source>
        <dbReference type="SAM" id="Phobius"/>
    </source>
</evidence>
<sequence>MCYLEYSLATIVWEIAQDCVAYICVGWMCWLFSIARILQMGAEIIYKLCLKECCGCSGNAPSS</sequence>
<protein>
    <submittedName>
        <fullName evidence="2">Uncharacterized protein</fullName>
    </submittedName>
</protein>
<feature type="transmembrane region" description="Helical" evidence="1">
    <location>
        <begin position="20"/>
        <end position="38"/>
    </location>
</feature>
<dbReference type="Proteomes" id="UP000248817">
    <property type="component" value="Unassembled WGS sequence"/>
</dbReference>
<dbReference type="AlphaFoldDB" id="A0A2V5INU6"/>
<accession>A0A2V5INU6</accession>
<proteinExistence type="predicted"/>
<evidence type="ECO:0000313" key="2">
    <source>
        <dbReference type="EMBL" id="PYI35743.1"/>
    </source>
</evidence>
<dbReference type="EMBL" id="KZ825468">
    <property type="protein sequence ID" value="PYI35743.1"/>
    <property type="molecule type" value="Genomic_DNA"/>
</dbReference>
<gene>
    <name evidence="2" type="ORF">BP00DRAFT_422144</name>
</gene>
<feature type="non-terminal residue" evidence="2">
    <location>
        <position position="63"/>
    </location>
</feature>
<name>A0A2V5INU6_9EURO</name>
<organism evidence="2 3">
    <name type="scientific">Aspergillus indologenus CBS 114.80</name>
    <dbReference type="NCBI Taxonomy" id="1450541"/>
    <lineage>
        <taxon>Eukaryota</taxon>
        <taxon>Fungi</taxon>
        <taxon>Dikarya</taxon>
        <taxon>Ascomycota</taxon>
        <taxon>Pezizomycotina</taxon>
        <taxon>Eurotiomycetes</taxon>
        <taxon>Eurotiomycetidae</taxon>
        <taxon>Eurotiales</taxon>
        <taxon>Aspergillaceae</taxon>
        <taxon>Aspergillus</taxon>
        <taxon>Aspergillus subgen. Circumdati</taxon>
    </lineage>
</organism>
<reference evidence="2 3" key="1">
    <citation type="submission" date="2018-02" db="EMBL/GenBank/DDBJ databases">
        <title>The genomes of Aspergillus section Nigri reveals drivers in fungal speciation.</title>
        <authorList>
            <consortium name="DOE Joint Genome Institute"/>
            <person name="Vesth T.C."/>
            <person name="Nybo J."/>
            <person name="Theobald S."/>
            <person name="Brandl J."/>
            <person name="Frisvad J.C."/>
            <person name="Nielsen K.F."/>
            <person name="Lyhne E.K."/>
            <person name="Kogle M.E."/>
            <person name="Kuo A."/>
            <person name="Riley R."/>
            <person name="Clum A."/>
            <person name="Nolan M."/>
            <person name="Lipzen A."/>
            <person name="Salamov A."/>
            <person name="Henrissat B."/>
            <person name="Wiebenga A."/>
            <person name="De vries R.P."/>
            <person name="Grigoriev I.V."/>
            <person name="Mortensen U.H."/>
            <person name="Andersen M.R."/>
            <person name="Baker S.E."/>
        </authorList>
    </citation>
    <scope>NUCLEOTIDE SEQUENCE [LARGE SCALE GENOMIC DNA]</scope>
    <source>
        <strain evidence="2 3">CBS 114.80</strain>
    </source>
</reference>
<keyword evidence="3" id="KW-1185">Reference proteome</keyword>